<reference evidence="1" key="1">
    <citation type="journal article" date="2015" name="Nature">
        <title>Complex archaea that bridge the gap between prokaryotes and eukaryotes.</title>
        <authorList>
            <person name="Spang A."/>
            <person name="Saw J.H."/>
            <person name="Jorgensen S.L."/>
            <person name="Zaremba-Niedzwiedzka K."/>
            <person name="Martijn J."/>
            <person name="Lind A.E."/>
            <person name="van Eijk R."/>
            <person name="Schleper C."/>
            <person name="Guy L."/>
            <person name="Ettema T.J."/>
        </authorList>
    </citation>
    <scope>NUCLEOTIDE SEQUENCE</scope>
</reference>
<proteinExistence type="predicted"/>
<dbReference type="EMBL" id="LAZR01031618">
    <property type="protein sequence ID" value="KKL53228.1"/>
    <property type="molecule type" value="Genomic_DNA"/>
</dbReference>
<evidence type="ECO:0000313" key="1">
    <source>
        <dbReference type="EMBL" id="KKL53228.1"/>
    </source>
</evidence>
<comment type="caution">
    <text evidence="1">The sequence shown here is derived from an EMBL/GenBank/DDBJ whole genome shotgun (WGS) entry which is preliminary data.</text>
</comment>
<evidence type="ECO:0008006" key="2">
    <source>
        <dbReference type="Google" id="ProtNLM"/>
    </source>
</evidence>
<accession>A0A0F9CV23</accession>
<gene>
    <name evidence="1" type="ORF">LCGC14_2277510</name>
</gene>
<sequence length="118" mass="13909">MREFDTGATRDSEEGKLDFEGFLSPLALDAYARYMHGHRKQADGALRDSDNWQKGMPFSSYMKSLWRHLFVAWRMHRALGAWSEETRVIMIEALCGILFNTFGYLHEFLLEREEERLD</sequence>
<name>A0A0F9CV23_9ZZZZ</name>
<protein>
    <recommendedName>
        <fullName evidence="2">dATP/dGTP diphosphohydrolase N-terminal domain-containing protein</fullName>
    </recommendedName>
</protein>
<organism evidence="1">
    <name type="scientific">marine sediment metagenome</name>
    <dbReference type="NCBI Taxonomy" id="412755"/>
    <lineage>
        <taxon>unclassified sequences</taxon>
        <taxon>metagenomes</taxon>
        <taxon>ecological metagenomes</taxon>
    </lineage>
</organism>
<dbReference type="AlphaFoldDB" id="A0A0F9CV23"/>